<keyword evidence="7" id="KW-1185">Reference proteome</keyword>
<feature type="region of interest" description="Disordered" evidence="5">
    <location>
        <begin position="106"/>
        <end position="176"/>
    </location>
</feature>
<dbReference type="AlphaFoldDB" id="A0AAX4JYK6"/>
<feature type="region of interest" description="Disordered" evidence="5">
    <location>
        <begin position="43"/>
        <end position="90"/>
    </location>
</feature>
<dbReference type="Proteomes" id="UP001355207">
    <property type="component" value="Chromosome 7"/>
</dbReference>
<evidence type="ECO:0000256" key="3">
    <source>
        <dbReference type="ARBA" id="ARBA00021321"/>
    </source>
</evidence>
<evidence type="ECO:0000256" key="1">
    <source>
        <dbReference type="ARBA" id="ARBA00004604"/>
    </source>
</evidence>
<dbReference type="GeneID" id="91096102"/>
<comment type="subcellular location">
    <subcellularLocation>
        <location evidence="1">Nucleus</location>
        <location evidence="1">Nucleolus</location>
    </subcellularLocation>
</comment>
<dbReference type="GO" id="GO:0030688">
    <property type="term" value="C:preribosome, small subunit precursor"/>
    <property type="evidence" value="ECO:0007669"/>
    <property type="project" value="InterPro"/>
</dbReference>
<comment type="similarity">
    <text evidence="2">Belongs to the SLX9 family.</text>
</comment>
<gene>
    <name evidence="6" type="ORF">L201_005432</name>
</gene>
<dbReference type="GO" id="GO:0000462">
    <property type="term" value="P:maturation of SSU-rRNA from tricistronic rRNA transcript (SSU-rRNA, 5.8S rRNA, LSU-rRNA)"/>
    <property type="evidence" value="ECO:0007669"/>
    <property type="project" value="InterPro"/>
</dbReference>
<protein>
    <recommendedName>
        <fullName evidence="3">Ribosome biogenesis protein SLX9</fullName>
    </recommendedName>
</protein>
<feature type="compositionally biased region" description="Basic residues" evidence="5">
    <location>
        <begin position="72"/>
        <end position="82"/>
    </location>
</feature>
<feature type="compositionally biased region" description="Basic and acidic residues" evidence="5">
    <location>
        <begin position="154"/>
        <end position="173"/>
    </location>
</feature>
<evidence type="ECO:0000313" key="7">
    <source>
        <dbReference type="Proteomes" id="UP001355207"/>
    </source>
</evidence>
<dbReference type="EMBL" id="CP144104">
    <property type="protein sequence ID" value="WWC90496.1"/>
    <property type="molecule type" value="Genomic_DNA"/>
</dbReference>
<dbReference type="RefSeq" id="XP_066077259.1">
    <property type="nucleotide sequence ID" value="XM_066221162.1"/>
</dbReference>
<evidence type="ECO:0000256" key="4">
    <source>
        <dbReference type="ARBA" id="ARBA00023242"/>
    </source>
</evidence>
<keyword evidence="4" id="KW-0539">Nucleus</keyword>
<feature type="compositionally biased region" description="Basic and acidic residues" evidence="5">
    <location>
        <begin position="7"/>
        <end position="22"/>
    </location>
</feature>
<dbReference type="GO" id="GO:0005730">
    <property type="term" value="C:nucleolus"/>
    <property type="evidence" value="ECO:0007669"/>
    <property type="project" value="UniProtKB-SubCell"/>
</dbReference>
<dbReference type="GO" id="GO:0030686">
    <property type="term" value="C:90S preribosome"/>
    <property type="evidence" value="ECO:0007669"/>
    <property type="project" value="InterPro"/>
</dbReference>
<evidence type="ECO:0000256" key="2">
    <source>
        <dbReference type="ARBA" id="ARBA00011022"/>
    </source>
</evidence>
<accession>A0AAX4JYK6</accession>
<name>A0AAX4JYK6_9TREE</name>
<evidence type="ECO:0000256" key="5">
    <source>
        <dbReference type="SAM" id="MobiDB-lite"/>
    </source>
</evidence>
<dbReference type="InterPro" id="IPR028160">
    <property type="entry name" value="Slx9-like"/>
</dbReference>
<evidence type="ECO:0000313" key="6">
    <source>
        <dbReference type="EMBL" id="WWC90496.1"/>
    </source>
</evidence>
<feature type="region of interest" description="Disordered" evidence="5">
    <location>
        <begin position="1"/>
        <end position="26"/>
    </location>
</feature>
<dbReference type="Pfam" id="PF15341">
    <property type="entry name" value="SLX9"/>
    <property type="match status" value="1"/>
</dbReference>
<proteinExistence type="inferred from homology"/>
<reference evidence="6 7" key="1">
    <citation type="submission" date="2024-01" db="EMBL/GenBank/DDBJ databases">
        <title>Comparative genomics of Cryptococcus and Kwoniella reveals pathogenesis evolution and contrasting modes of karyotype evolution via chromosome fusion or intercentromeric recombination.</title>
        <authorList>
            <person name="Coelho M.A."/>
            <person name="David-Palma M."/>
            <person name="Shea T."/>
            <person name="Bowers K."/>
            <person name="McGinley-Smith S."/>
            <person name="Mohammad A.W."/>
            <person name="Gnirke A."/>
            <person name="Yurkov A.M."/>
            <person name="Nowrousian M."/>
            <person name="Sun S."/>
            <person name="Cuomo C.A."/>
            <person name="Heitman J."/>
        </authorList>
    </citation>
    <scope>NUCLEOTIDE SEQUENCE [LARGE SCALE GENOMIC DNA]</scope>
    <source>
        <strain evidence="6 7">CBS 6074</strain>
    </source>
</reference>
<organism evidence="6 7">
    <name type="scientific">Kwoniella dendrophila CBS 6074</name>
    <dbReference type="NCBI Taxonomy" id="1295534"/>
    <lineage>
        <taxon>Eukaryota</taxon>
        <taxon>Fungi</taxon>
        <taxon>Dikarya</taxon>
        <taxon>Basidiomycota</taxon>
        <taxon>Agaricomycotina</taxon>
        <taxon>Tremellomycetes</taxon>
        <taxon>Tremellales</taxon>
        <taxon>Cryptococcaceae</taxon>
        <taxon>Kwoniella</taxon>
    </lineage>
</organism>
<sequence>MASISARRHDMLRSSDQDDHGIDSQASIIPISTTNFNFDNEPLISKSKQQKQAEFQAAVQSAPHPYLIQSKSHIRREKRKVKNLNSSTNLSSIENALESVIPNFTSTTTSNKLNANKDDEDDNMNSISSRNKKSRDKKKQEEEEEEKEKKRKQIQREKGKIGEGKGKTLDEKKRRNVIQEASQRIPAVISHPAYKTNPWATIREHVGNTIATKK</sequence>